<dbReference type="EMBL" id="CM037627">
    <property type="protein sequence ID" value="KAH7989281.1"/>
    <property type="molecule type" value="Genomic_DNA"/>
</dbReference>
<sequence>MTSWTEMCRTFNTPILIDRATCHDALELVLDVNICPDSAHRVPLCYQHVHGTPFSTLIKKFKNSSLLSTVSSGCSLGALSWRNQQES</sequence>
<dbReference type="Proteomes" id="UP000827872">
    <property type="component" value="Linkage Group LG14"/>
</dbReference>
<name>A0ACB8EAA8_9SAUR</name>
<proteinExistence type="predicted"/>
<accession>A0ACB8EAA8</accession>
<reference evidence="1" key="1">
    <citation type="submission" date="2021-08" db="EMBL/GenBank/DDBJ databases">
        <title>The first chromosome-level gecko genome reveals the dynamic sex chromosomes of Neotropical dwarf geckos (Sphaerodactylidae: Sphaerodactylus).</title>
        <authorList>
            <person name="Pinto B.J."/>
            <person name="Keating S.E."/>
            <person name="Gamble T."/>
        </authorList>
    </citation>
    <scope>NUCLEOTIDE SEQUENCE</scope>
    <source>
        <strain evidence="1">TG3544</strain>
    </source>
</reference>
<evidence type="ECO:0000313" key="1">
    <source>
        <dbReference type="EMBL" id="KAH7989281.1"/>
    </source>
</evidence>
<gene>
    <name evidence="1" type="ORF">K3G42_006742</name>
</gene>
<organism evidence="1 2">
    <name type="scientific">Sphaerodactylus townsendi</name>
    <dbReference type="NCBI Taxonomy" id="933632"/>
    <lineage>
        <taxon>Eukaryota</taxon>
        <taxon>Metazoa</taxon>
        <taxon>Chordata</taxon>
        <taxon>Craniata</taxon>
        <taxon>Vertebrata</taxon>
        <taxon>Euteleostomi</taxon>
        <taxon>Lepidosauria</taxon>
        <taxon>Squamata</taxon>
        <taxon>Bifurcata</taxon>
        <taxon>Gekkota</taxon>
        <taxon>Sphaerodactylidae</taxon>
        <taxon>Sphaerodactylus</taxon>
    </lineage>
</organism>
<evidence type="ECO:0000313" key="2">
    <source>
        <dbReference type="Proteomes" id="UP000827872"/>
    </source>
</evidence>
<comment type="caution">
    <text evidence="1">The sequence shown here is derived from an EMBL/GenBank/DDBJ whole genome shotgun (WGS) entry which is preliminary data.</text>
</comment>
<keyword evidence="2" id="KW-1185">Reference proteome</keyword>
<protein>
    <submittedName>
        <fullName evidence="1">Uncharacterized protein</fullName>
    </submittedName>
</protein>